<name>A0A6I4M9L8_9ACTN</name>
<comment type="similarity">
    <text evidence="1">Belongs to the ABC transporter superfamily.</text>
</comment>
<gene>
    <name evidence="7" type="ORF">F8568_011170</name>
</gene>
<keyword evidence="4 7" id="KW-0067">ATP-binding</keyword>
<keyword evidence="8" id="KW-1185">Reference proteome</keyword>
<evidence type="ECO:0000256" key="4">
    <source>
        <dbReference type="ARBA" id="ARBA00022840"/>
    </source>
</evidence>
<dbReference type="SMART" id="SM00382">
    <property type="entry name" value="AAA"/>
    <property type="match status" value="1"/>
</dbReference>
<dbReference type="PANTHER" id="PTHR43820:SF4">
    <property type="entry name" value="HIGH-AFFINITY BRANCHED-CHAIN AMINO ACID TRANSPORT ATP-BINDING PROTEIN LIVF"/>
    <property type="match status" value="1"/>
</dbReference>
<evidence type="ECO:0000313" key="7">
    <source>
        <dbReference type="EMBL" id="MWA00934.1"/>
    </source>
</evidence>
<organism evidence="7 8">
    <name type="scientific">Actinomadura physcomitrii</name>
    <dbReference type="NCBI Taxonomy" id="2650748"/>
    <lineage>
        <taxon>Bacteria</taxon>
        <taxon>Bacillati</taxon>
        <taxon>Actinomycetota</taxon>
        <taxon>Actinomycetes</taxon>
        <taxon>Streptosporangiales</taxon>
        <taxon>Thermomonosporaceae</taxon>
        <taxon>Actinomadura</taxon>
    </lineage>
</organism>
<evidence type="ECO:0000256" key="2">
    <source>
        <dbReference type="ARBA" id="ARBA00022448"/>
    </source>
</evidence>
<proteinExistence type="inferred from homology"/>
<comment type="caution">
    <text evidence="7">The sequence shown here is derived from an EMBL/GenBank/DDBJ whole genome shotgun (WGS) entry which is preliminary data.</text>
</comment>
<dbReference type="SUPFAM" id="SSF52540">
    <property type="entry name" value="P-loop containing nucleoside triphosphate hydrolases"/>
    <property type="match status" value="1"/>
</dbReference>
<dbReference type="GO" id="GO:0005524">
    <property type="term" value="F:ATP binding"/>
    <property type="evidence" value="ECO:0007669"/>
    <property type="project" value="UniProtKB-KW"/>
</dbReference>
<evidence type="ECO:0000313" key="8">
    <source>
        <dbReference type="Proteomes" id="UP000462055"/>
    </source>
</evidence>
<dbReference type="CDD" id="cd03224">
    <property type="entry name" value="ABC_TM1139_LivF_branched"/>
    <property type="match status" value="1"/>
</dbReference>
<keyword evidence="2" id="KW-0813">Transport</keyword>
<dbReference type="PROSITE" id="PS00211">
    <property type="entry name" value="ABC_TRANSPORTER_1"/>
    <property type="match status" value="1"/>
</dbReference>
<dbReference type="GO" id="GO:0016887">
    <property type="term" value="F:ATP hydrolysis activity"/>
    <property type="evidence" value="ECO:0007669"/>
    <property type="project" value="InterPro"/>
</dbReference>
<dbReference type="RefSeq" id="WP_151593459.1">
    <property type="nucleotide sequence ID" value="NZ_WBMS02000007.1"/>
</dbReference>
<dbReference type="InterPro" id="IPR017871">
    <property type="entry name" value="ABC_transporter-like_CS"/>
</dbReference>
<dbReference type="AlphaFoldDB" id="A0A6I4M9L8"/>
<dbReference type="InterPro" id="IPR003593">
    <property type="entry name" value="AAA+_ATPase"/>
</dbReference>
<evidence type="ECO:0000256" key="3">
    <source>
        <dbReference type="ARBA" id="ARBA00022741"/>
    </source>
</evidence>
<dbReference type="InterPro" id="IPR027417">
    <property type="entry name" value="P-loop_NTPase"/>
</dbReference>
<keyword evidence="3" id="KW-0547">Nucleotide-binding</keyword>
<sequence>MTELQQSAASVAGAASPVLALHDVRAGYDETTVLHGVCLTVPKGAVVALLGANGAGKSTLLRTVGGLNRLKSGRIEMLGEDVGALAAHQRVRRGLCYIPEGHAVFRGLTVRENLRLQARTRDATAIDRAVEAFPSLSGRLDQTAGTLSGGQQQMLAMAQALLGEPALVMVDEASLGLAPVIVDEVFAFLESLAERGVALLVVDQFAQRVLQIATHAYVLRRGEIAYDGEPAELLKGDIFESYIGSG</sequence>
<feature type="domain" description="ABC transporter" evidence="6">
    <location>
        <begin position="19"/>
        <end position="246"/>
    </location>
</feature>
<dbReference type="InterPro" id="IPR003439">
    <property type="entry name" value="ABC_transporter-like_ATP-bd"/>
</dbReference>
<dbReference type="PANTHER" id="PTHR43820">
    <property type="entry name" value="HIGH-AFFINITY BRANCHED-CHAIN AMINO ACID TRANSPORT ATP-BINDING PROTEIN LIVF"/>
    <property type="match status" value="1"/>
</dbReference>
<dbReference type="InterPro" id="IPR052156">
    <property type="entry name" value="BCAA_Transport_ATP-bd_LivF"/>
</dbReference>
<accession>A0A6I4M9L8</accession>
<dbReference type="GO" id="GO:0015658">
    <property type="term" value="F:branched-chain amino acid transmembrane transporter activity"/>
    <property type="evidence" value="ECO:0007669"/>
    <property type="project" value="TreeGrafter"/>
</dbReference>
<protein>
    <submittedName>
        <fullName evidence="7">ATP-binding cassette domain-containing protein</fullName>
    </submittedName>
</protein>
<evidence type="ECO:0000256" key="1">
    <source>
        <dbReference type="ARBA" id="ARBA00005417"/>
    </source>
</evidence>
<dbReference type="GO" id="GO:0015807">
    <property type="term" value="P:L-amino acid transport"/>
    <property type="evidence" value="ECO:0007669"/>
    <property type="project" value="TreeGrafter"/>
</dbReference>
<keyword evidence="5" id="KW-0029">Amino-acid transport</keyword>
<evidence type="ECO:0000256" key="5">
    <source>
        <dbReference type="ARBA" id="ARBA00022970"/>
    </source>
</evidence>
<dbReference type="Proteomes" id="UP000462055">
    <property type="component" value="Unassembled WGS sequence"/>
</dbReference>
<reference evidence="7" key="1">
    <citation type="submission" date="2019-12" db="EMBL/GenBank/DDBJ databases">
        <title>Actinomadura physcomitrii sp. nov., a novel actinomycete isolated from moss [Physcomitrium sphaericum (Ludw) Fuernr].</title>
        <authorList>
            <person name="Zhuang X."/>
        </authorList>
    </citation>
    <scope>NUCLEOTIDE SEQUENCE [LARGE SCALE GENOMIC DNA]</scope>
    <source>
        <strain evidence="7">LD22</strain>
    </source>
</reference>
<dbReference type="Pfam" id="PF00005">
    <property type="entry name" value="ABC_tran"/>
    <property type="match status" value="1"/>
</dbReference>
<dbReference type="EMBL" id="WBMS02000007">
    <property type="protein sequence ID" value="MWA00934.1"/>
    <property type="molecule type" value="Genomic_DNA"/>
</dbReference>
<dbReference type="Gene3D" id="3.40.50.300">
    <property type="entry name" value="P-loop containing nucleotide triphosphate hydrolases"/>
    <property type="match status" value="1"/>
</dbReference>
<evidence type="ECO:0000259" key="6">
    <source>
        <dbReference type="PROSITE" id="PS50893"/>
    </source>
</evidence>
<dbReference type="PROSITE" id="PS50893">
    <property type="entry name" value="ABC_TRANSPORTER_2"/>
    <property type="match status" value="1"/>
</dbReference>